<feature type="compositionally biased region" description="Low complexity" evidence="2">
    <location>
        <begin position="63"/>
        <end position="75"/>
    </location>
</feature>
<evidence type="ECO:0000256" key="2">
    <source>
        <dbReference type="SAM" id="MobiDB-lite"/>
    </source>
</evidence>
<feature type="compositionally biased region" description="Basic and acidic residues" evidence="2">
    <location>
        <begin position="50"/>
        <end position="59"/>
    </location>
</feature>
<keyword evidence="1" id="KW-0175">Coiled coil</keyword>
<feature type="chain" id="PRO_5008521340" evidence="3">
    <location>
        <begin position="22"/>
        <end position="2736"/>
    </location>
</feature>
<feature type="domain" description="Rh5 coiled-coil" evidence="4">
    <location>
        <begin position="216"/>
        <end position="464"/>
    </location>
</feature>
<feature type="coiled-coil region" evidence="1">
    <location>
        <begin position="1054"/>
        <end position="1088"/>
    </location>
</feature>
<dbReference type="RefSeq" id="XP_019913992.1">
    <property type="nucleotide sequence ID" value="XM_020058712.1"/>
</dbReference>
<reference evidence="6" key="1">
    <citation type="submission" date="2016-06" db="EMBL/GenBank/DDBJ databases">
        <title>First high quality genome sequence of Plasmodium coatneyi using continuous long reads from single molecule, real-time sequencing.</title>
        <authorList>
            <person name="Chien J.-T."/>
            <person name="Pakala S.B."/>
            <person name="Geraldo J.A."/>
            <person name="Lapp S.A."/>
            <person name="Barnwell J.W."/>
            <person name="Kissinger J.C."/>
            <person name="Galinski M.R."/>
            <person name="Humphrey J.C."/>
        </authorList>
    </citation>
    <scope>NUCLEOTIDE SEQUENCE [LARGE SCALE GENOMIC DNA]</scope>
    <source>
        <strain evidence="6">Hackeri</strain>
    </source>
</reference>
<dbReference type="EMBL" id="CP016245">
    <property type="protein sequence ID" value="ANQ07297.1"/>
    <property type="molecule type" value="Genomic_DNA"/>
</dbReference>
<organism evidence="5 6">
    <name type="scientific">Plasmodium coatneyi</name>
    <dbReference type="NCBI Taxonomy" id="208452"/>
    <lineage>
        <taxon>Eukaryota</taxon>
        <taxon>Sar</taxon>
        <taxon>Alveolata</taxon>
        <taxon>Apicomplexa</taxon>
        <taxon>Aconoidasida</taxon>
        <taxon>Haemosporida</taxon>
        <taxon>Plasmodiidae</taxon>
        <taxon>Plasmodium</taxon>
    </lineage>
</organism>
<keyword evidence="3" id="KW-0732">Signal</keyword>
<dbReference type="Pfam" id="PF18515">
    <property type="entry name" value="Rh5"/>
    <property type="match status" value="1"/>
</dbReference>
<dbReference type="PROSITE" id="PS51257">
    <property type="entry name" value="PROKAR_LIPOPROTEIN"/>
    <property type="match status" value="1"/>
</dbReference>
<feature type="coiled-coil region" evidence="1">
    <location>
        <begin position="784"/>
        <end position="828"/>
    </location>
</feature>
<feature type="region of interest" description="Disordered" evidence="2">
    <location>
        <begin position="2697"/>
        <end position="2717"/>
    </location>
</feature>
<feature type="compositionally biased region" description="Polar residues" evidence="2">
    <location>
        <begin position="2634"/>
        <end position="2647"/>
    </location>
</feature>
<gene>
    <name evidence="5" type="ORF">PCOAH_00019030</name>
</gene>
<keyword evidence="6" id="KW-1185">Reference proteome</keyword>
<feature type="coiled-coil region" evidence="1">
    <location>
        <begin position="1382"/>
        <end position="1409"/>
    </location>
</feature>
<dbReference type="KEGG" id="pcot:PCOAH_00019030"/>
<protein>
    <submittedName>
        <fullName evidence="5">Reticulocyte-binding protein 2e</fullName>
    </submittedName>
</protein>
<feature type="compositionally biased region" description="Basic and acidic residues" evidence="2">
    <location>
        <begin position="2704"/>
        <end position="2713"/>
    </location>
</feature>
<feature type="coiled-coil region" evidence="1">
    <location>
        <begin position="1548"/>
        <end position="1575"/>
    </location>
</feature>
<dbReference type="VEuPathDB" id="PlasmoDB:PCOAH_00019030"/>
<dbReference type="GeneID" id="30908629"/>
<feature type="region of interest" description="Disordered" evidence="2">
    <location>
        <begin position="2628"/>
        <end position="2671"/>
    </location>
</feature>
<evidence type="ECO:0000256" key="1">
    <source>
        <dbReference type="SAM" id="Coils"/>
    </source>
</evidence>
<dbReference type="OrthoDB" id="376720at2759"/>
<sequence length="2736" mass="316897">MEKNLLLVFFCNILFIFSAACKDSNRNQPNRLKRDFRLSPIHVTSMGSDQFEHGSEVNGHEQNNPNNDNDNSNEYPNEDSKIRGENVNTTHLQNNPSFISLKNYKIARKPSRYSYLDKNKIYGVNTKNNDKKYIQKEINTIPNTFIQKSKSGTPAAVTPVNNLDYVCVLNEDGRVISFFHPFNPEIYAFREMREYTEHYNDLVVTIMRTFNVEILRIENIISQSMNECIKQANELNTLIYHLENPEGHGIRESEYGTKKQNYKNKLATLYACMRTNYNKNKKEIQITKARVYHTVDDISCYWFNFCPTGVYYDMITRRNHNVRNQNNVAYITSVLNKIKQIYLSGKDIIKKVKEELNKSLASEATEFILEEIDYIIDDMEIHLRKINSSIETIRKLSKQEVWNNFQRYTLQNSFFFLAYAYSNYKVSTDFLKKLDIASNIKIDKLYQTFTKFEDSLNNLINTRISSTYSMSSINYILLGSEEILKSVETLRGSSYDEIKEYVLYSNTQIEEAKKILDQKVLKLEEYLKDTKELVKTVNEKFKLNIKASEDLEQKRNKTKEKKTSLEKCKILLDVIDAIKSDKNKLTQNNKEIEKYSGQINTTKSNLEKSATSINEDVKKIKELIENEKKRRSMKDEIKKHLKYFPDTLDNIKKIISHKDEINKYILSIENLIKGAPYIGQEFTTKKTELEDKAKSIIDSFYNENLQAFVDKLTESYTQLQALDKEENTKEETDQLYEQTKVKYQELVNMKCDDIPQMLNNLNGVVNSLSELKNKIIEEHAQKIKKDMSSTLSNLTKETERLRDRLKDYEQSAEKMKSYINRINEMKGKFLTTLIEKDEDIPEGKAIYEEYTKHKGDVDNKESTLTRGIGVLRENIRKASGQIEPYKNVMQKLETENSETYQEIKTSFERFNTNIGNLELEKLQQELSRHKESVSSSINQIENTKKVIDTLKSLNIIANNSNKNAQLILKIKDNKNHLVKKIDNHIKELNSYNIVEEKDRLSLLNTLNDERNNVESEIPEASILKLEADEKALKHYCENEKNNIYKSMVTKSENLEKYKTQCHNTELEINKFNANYEVLEKKIDELVKDQHNQIIIFVNKLITARKTEIDEKIELDLNSLKGIKTRLNFFNLDEAVKNNINPTLQSKISAFEKYVKNTLQNIDSEIEKINRIKQNCDAYMETFYKEKDQSTEFKQKKENMEKIYKEMEESTLKILDQIKKESSILSQVKQIEMEHTRILIHHTVHMIDGENEKAKSIMADIESSKRKIDEIKQGTKEFQQKNMNNFEYEKYYTKAIQSSKQINEFSENATNDKEKADKSEDIKEIELIKKKINGNLQQVKVEYNSMEEIKKQINSMKDLLLLNNSNTIATEILNNTQYALSFSQEAAKELEKSNKLLKEIDTQIAKAKEHKGKIDITLEDEQINDHVNQIELIKHEFVNKKKEIESYLGKIKEYKDKCSTQISNSNRGKDKIEFLKTVKDNTESSSNNVDMNKINENIKESEKYLKDVEALETQATNNVTSFLTHERTINNIFQESEILGIETKSKKKFNKATEIMEEIKKQNSEIQTKVKDFQGTLQKLTKPQNTENAENELYNETSAKANVLIQTNLEKVKYNLSQLGHIKQEGDNIFKRATDTMNSLTETSQNKDGKTLDTVKKDESKYIEYLSQITAFKNLILAEMNKLNGINSTIVSIEKELNGARKNYEIGLLQKIHEVGKSRKANIDLIKESINSTMTYFSSLFNGLDLNKYDFNKNIDNYQQKMKEIHRKFYESLNKIDENLKKASEESANYTLANQLRREAQQENAKLINSEEEAIKYIKDIKKVESIRFINHMKENLNKISTSIKKEKLKINEGHEYIKQLIEGIKSADDEHDVSEKLQQAQKKNTELQTLMHITHKNMAKEMLKHIAASASFMNVKIIPELPLTESHVNGAVELKFQPDGKVTLETGNISKSATELDVQKSIQEAYHLALDINKCAKEIEAQQTQDKHLISTINQLHDKMNFINELKNNVKISKSNENAISGKIMGISNKIAELDKHSCSEKSYDKLLEKTEQIKLKNIRDSFNQEKGDADIDLNLSNIKEDFITSQTSLKTVEQAIGALKANETSTENLQGKSDQIETVRNKIGSIEQNIANLSTSLDKLINRGRKCEIARYTSFRDSVKSKINAEEEIIDNMQKHVSQYLTYVEDNYKATVKDVLTLNEYFSDKMVTDHAASNFEKSNKSSEELSAAVQQSRAIINNIKNALTQVNEETEFSTLENSAQEIEKLYNTLHDKKNAVNEIYKNSILIKSQEMKSNAAKYTDMAKIFSKVLDTQKSRITNNKSSVTRLKDMINVQLNNLEHTDSTFTLASVNTFHELSDKIKTSIDELKKLEQTNRQEHNNVETHKERITHLINRRNSLKNGVKEYEEDANLKKFRGDILNQAINDIRNTTEELSNSDELYIKLIKKVDENNELCKNNYTENYVSQVLQKIEDLKKRFNQNLPEREKILQIQSNFNEIKSIFDEVKTLYNVEEFVTNMYTQINGEKEKLKEQTNMEKIKLAIQNVTNNNGDVKSYLSKFIGNLERINIAKKEMDDLFSSLSTNNTSANQNAKQYVNDSVKIINELSSHISKITELKNYAEGMITELEEVSKSIRPPSNDSKYETQMLSEETDSTHQDDSQSDGHSGAKNADGRTRLAGGVIIGLSVISGVVLLNRKQNPDDEEEHHEHADHEAFLDNSDYIMHDKEEVIEVSFNDND</sequence>
<name>A0A1B1DXG2_9APIC</name>
<dbReference type="Proteomes" id="UP000092716">
    <property type="component" value="Chromosome 7"/>
</dbReference>
<feature type="coiled-coil region" evidence="1">
    <location>
        <begin position="2230"/>
        <end position="2276"/>
    </location>
</feature>
<accession>A0A1B1DXG2</accession>
<evidence type="ECO:0000313" key="6">
    <source>
        <dbReference type="Proteomes" id="UP000092716"/>
    </source>
</evidence>
<feature type="coiled-coil region" evidence="1">
    <location>
        <begin position="1772"/>
        <end position="1812"/>
    </location>
</feature>
<feature type="coiled-coil region" evidence="1">
    <location>
        <begin position="2353"/>
        <end position="2439"/>
    </location>
</feature>
<evidence type="ECO:0000256" key="3">
    <source>
        <dbReference type="SAM" id="SignalP"/>
    </source>
</evidence>
<dbReference type="InterPro" id="IPR041668">
    <property type="entry name" value="Rh5_CC"/>
</dbReference>
<feature type="coiled-coil region" evidence="1">
    <location>
        <begin position="1154"/>
        <end position="1209"/>
    </location>
</feature>
<evidence type="ECO:0000259" key="4">
    <source>
        <dbReference type="Pfam" id="PF18515"/>
    </source>
</evidence>
<evidence type="ECO:0000313" key="5">
    <source>
        <dbReference type="EMBL" id="ANQ07297.1"/>
    </source>
</evidence>
<feature type="region of interest" description="Disordered" evidence="2">
    <location>
        <begin position="47"/>
        <end position="82"/>
    </location>
</feature>
<proteinExistence type="predicted"/>
<feature type="signal peptide" evidence="3">
    <location>
        <begin position="1"/>
        <end position="21"/>
    </location>
</feature>
<feature type="coiled-coil region" evidence="1">
    <location>
        <begin position="509"/>
        <end position="630"/>
    </location>
</feature>